<keyword evidence="5 12" id="KW-0812">Transmembrane</keyword>
<evidence type="ECO:0000313" key="17">
    <source>
        <dbReference type="Proteomes" id="UP000799437"/>
    </source>
</evidence>
<dbReference type="Pfam" id="PF07774">
    <property type="entry name" value="EMC1_C"/>
    <property type="match status" value="1"/>
</dbReference>
<gene>
    <name evidence="16" type="ORF">EJ05DRAFT_453563</name>
</gene>
<comment type="similarity">
    <text evidence="2">Belongs to the EMC1 family.</text>
</comment>
<evidence type="ECO:0000256" key="11">
    <source>
        <dbReference type="SAM" id="MobiDB-lite"/>
    </source>
</evidence>
<accession>A0A6A6W4D4</accession>
<keyword evidence="10" id="KW-0325">Glycoprotein</keyword>
<evidence type="ECO:0000313" key="16">
    <source>
        <dbReference type="EMBL" id="KAF2757732.1"/>
    </source>
</evidence>
<feature type="domain" description="EMC1 first beta-propeller" evidence="15">
    <location>
        <begin position="19"/>
        <end position="430"/>
    </location>
</feature>
<evidence type="ECO:0000256" key="8">
    <source>
        <dbReference type="ARBA" id="ARBA00022989"/>
    </source>
</evidence>
<evidence type="ECO:0000259" key="15">
    <source>
        <dbReference type="Pfam" id="PF25293"/>
    </source>
</evidence>
<proteinExistence type="inferred from homology"/>
<dbReference type="GO" id="GO:0034975">
    <property type="term" value="P:protein folding in endoplasmic reticulum"/>
    <property type="evidence" value="ECO:0007669"/>
    <property type="project" value="TreeGrafter"/>
</dbReference>
<evidence type="ECO:0000256" key="13">
    <source>
        <dbReference type="SAM" id="SignalP"/>
    </source>
</evidence>
<protein>
    <recommendedName>
        <fullName evidence="4">ER membrane protein complex subunit 1</fullName>
    </recommendedName>
</protein>
<feature type="chain" id="PRO_5025504404" description="ER membrane protein complex subunit 1" evidence="13">
    <location>
        <begin position="20"/>
        <end position="939"/>
    </location>
</feature>
<evidence type="ECO:0000256" key="1">
    <source>
        <dbReference type="ARBA" id="ARBA00004115"/>
    </source>
</evidence>
<evidence type="ECO:0000256" key="10">
    <source>
        <dbReference type="ARBA" id="ARBA00023180"/>
    </source>
</evidence>
<evidence type="ECO:0000256" key="4">
    <source>
        <dbReference type="ARBA" id="ARBA00020824"/>
    </source>
</evidence>
<dbReference type="OrthoDB" id="28092at2759"/>
<feature type="transmembrane region" description="Helical" evidence="12">
    <location>
        <begin position="910"/>
        <end position="928"/>
    </location>
</feature>
<dbReference type="PANTHER" id="PTHR21573:SF0">
    <property type="entry name" value="ER MEMBRANE PROTEIN COMPLEX SUBUNIT 1"/>
    <property type="match status" value="1"/>
</dbReference>
<evidence type="ECO:0000259" key="14">
    <source>
        <dbReference type="Pfam" id="PF07774"/>
    </source>
</evidence>
<dbReference type="EMBL" id="ML996573">
    <property type="protein sequence ID" value="KAF2757732.1"/>
    <property type="molecule type" value="Genomic_DNA"/>
</dbReference>
<reference evidence="16" key="1">
    <citation type="journal article" date="2020" name="Stud. Mycol.">
        <title>101 Dothideomycetes genomes: a test case for predicting lifestyles and emergence of pathogens.</title>
        <authorList>
            <person name="Haridas S."/>
            <person name="Albert R."/>
            <person name="Binder M."/>
            <person name="Bloem J."/>
            <person name="Labutti K."/>
            <person name="Salamov A."/>
            <person name="Andreopoulos B."/>
            <person name="Baker S."/>
            <person name="Barry K."/>
            <person name="Bills G."/>
            <person name="Bluhm B."/>
            <person name="Cannon C."/>
            <person name="Castanera R."/>
            <person name="Culley D."/>
            <person name="Daum C."/>
            <person name="Ezra D."/>
            <person name="Gonzalez J."/>
            <person name="Henrissat B."/>
            <person name="Kuo A."/>
            <person name="Liang C."/>
            <person name="Lipzen A."/>
            <person name="Lutzoni F."/>
            <person name="Magnuson J."/>
            <person name="Mondo S."/>
            <person name="Nolan M."/>
            <person name="Ohm R."/>
            <person name="Pangilinan J."/>
            <person name="Park H.-J."/>
            <person name="Ramirez L."/>
            <person name="Alfaro M."/>
            <person name="Sun H."/>
            <person name="Tritt A."/>
            <person name="Yoshinaga Y."/>
            <person name="Zwiers L.-H."/>
            <person name="Turgeon B."/>
            <person name="Goodwin S."/>
            <person name="Spatafora J."/>
            <person name="Crous P."/>
            <person name="Grigoriev I."/>
        </authorList>
    </citation>
    <scope>NUCLEOTIDE SEQUENCE</scope>
    <source>
        <strain evidence="16">CBS 121739</strain>
    </source>
</reference>
<dbReference type="InterPro" id="IPR058545">
    <property type="entry name" value="Beta-prop_EMC1_1st"/>
</dbReference>
<sequence>MRLQELLLLPAILIPTVQAIFADDAYHVDYHWALVGQPQQHATFFQQPFAGSKASLIYTLSAHNVLAAINPKDGSVVWRQLLTPSTNSSQTFLAAGEGQDTLISAVDGQVAAWSSSDGRMVWEKQLGTSRIKDAEIIDFEDGKQASTSKDAIVLMEGETPTVMRLNGATGKTKWQFADTSGDVPFQLSSSATSVYYIAHHGTFLGGYKIKVSSLSPVNGDKLDSYTLSSDSEVSSPESILFAGANTASPLLVWADKAHKVLKINIIGTKGVASFNIENKGSGEIERVTVHAPSRITSLPHFLVQYQTSLSQWAEVYHVDVNKGTISKAYDIPNMSGNGAFSTSTVDANVYFTRVTTEEMIIYSSASHGIVGRWNRKVLGASTEGDAYPLYGVTEAVVRSNTAQAVRSAILFSNGDWSLLRNGESLWTRPEALASTLSAVFTSYPEAETLAQQLDIEGHQNVVSAFIHRLMRHIDDLRHLPTWFQSLPTNLMASFGGATISPDSIKKDSFGFGKIVILATARNRLIALDTAAQGKVLWNVDVSSIAPGSKLTAPQLTSLPNGRVQITDPRLSTPIIVNALTGESNNLQSDIVTTVPTGQFSTVVEYTLKDGELQGHIFGRPDEVVWQFKPLDGERIHGIAARPLDDPVASIGKVLGDRRVLYKYLNANLVLVTGVSEITSTASVYLLDSVSGNVLYSASHRDVDTTRFIASTVSENWLAYSFTSASSSVGSRGHQLVIAELFESSLPNDRGPLAASGNFSSTDPSSTVGDISKPYAKSQTYHIPEEISHMSVTHTKQGISSRQILAVLPQSHAVVGIPRQIVDPRRPIGRDPTASEASEGLMKYAPNLEFDPKWYLNHKREVFGIKNVITTPSSLESTSLVFAYGLDVFGTRVAPSFTFDILGKDFNKPQMLLTVAALGVGVLVVAPLVKRKQINARWTT</sequence>
<evidence type="ECO:0000256" key="12">
    <source>
        <dbReference type="SAM" id="Phobius"/>
    </source>
</evidence>
<keyword evidence="17" id="KW-1185">Reference proteome</keyword>
<dbReference type="InterPro" id="IPR026895">
    <property type="entry name" value="EMC1"/>
</dbReference>
<comment type="subunit">
    <text evidence="3">Component of the ER membrane protein complex (EMC).</text>
</comment>
<dbReference type="SUPFAM" id="SSF50998">
    <property type="entry name" value="Quinoprotein alcohol dehydrogenase-like"/>
    <property type="match status" value="1"/>
</dbReference>
<dbReference type="RefSeq" id="XP_033600183.1">
    <property type="nucleotide sequence ID" value="XM_033742434.1"/>
</dbReference>
<dbReference type="GO" id="GO:0072546">
    <property type="term" value="C:EMC complex"/>
    <property type="evidence" value="ECO:0007669"/>
    <property type="project" value="InterPro"/>
</dbReference>
<dbReference type="PANTHER" id="PTHR21573">
    <property type="entry name" value="ER MEMBRANE PROTEIN COMPLEX SUBUNIT 1"/>
    <property type="match status" value="1"/>
</dbReference>
<evidence type="ECO:0000256" key="7">
    <source>
        <dbReference type="ARBA" id="ARBA00022824"/>
    </source>
</evidence>
<organism evidence="16 17">
    <name type="scientific">Pseudovirgaria hyperparasitica</name>
    <dbReference type="NCBI Taxonomy" id="470096"/>
    <lineage>
        <taxon>Eukaryota</taxon>
        <taxon>Fungi</taxon>
        <taxon>Dikarya</taxon>
        <taxon>Ascomycota</taxon>
        <taxon>Pezizomycotina</taxon>
        <taxon>Dothideomycetes</taxon>
        <taxon>Dothideomycetes incertae sedis</taxon>
        <taxon>Acrospermales</taxon>
        <taxon>Acrospermaceae</taxon>
        <taxon>Pseudovirgaria</taxon>
    </lineage>
</organism>
<keyword evidence="7" id="KW-0256">Endoplasmic reticulum</keyword>
<evidence type="ECO:0000256" key="3">
    <source>
        <dbReference type="ARBA" id="ARBA00011276"/>
    </source>
</evidence>
<dbReference type="SMART" id="SM00564">
    <property type="entry name" value="PQQ"/>
    <property type="match status" value="3"/>
</dbReference>
<comment type="subcellular location">
    <subcellularLocation>
        <location evidence="1">Endoplasmic reticulum membrane</location>
        <topology evidence="1">Single-pass type I membrane protein</topology>
    </subcellularLocation>
</comment>
<feature type="signal peptide" evidence="13">
    <location>
        <begin position="1"/>
        <end position="19"/>
    </location>
</feature>
<dbReference type="AlphaFoldDB" id="A0A6A6W4D4"/>
<feature type="compositionally biased region" description="Polar residues" evidence="11">
    <location>
        <begin position="756"/>
        <end position="768"/>
    </location>
</feature>
<keyword evidence="6 13" id="KW-0732">Signal</keyword>
<keyword evidence="9 12" id="KW-0472">Membrane</keyword>
<feature type="domain" description="ER membrane protein complex subunit 1 C-terminal" evidence="14">
    <location>
        <begin position="713"/>
        <end position="937"/>
    </location>
</feature>
<dbReference type="Gene3D" id="2.130.10.10">
    <property type="entry name" value="YVTN repeat-like/Quinoprotein amine dehydrogenase"/>
    <property type="match status" value="1"/>
</dbReference>
<evidence type="ECO:0000256" key="9">
    <source>
        <dbReference type="ARBA" id="ARBA00023136"/>
    </source>
</evidence>
<dbReference type="InterPro" id="IPR015943">
    <property type="entry name" value="WD40/YVTN_repeat-like_dom_sf"/>
</dbReference>
<evidence type="ECO:0000256" key="6">
    <source>
        <dbReference type="ARBA" id="ARBA00022729"/>
    </source>
</evidence>
<dbReference type="InterPro" id="IPR018391">
    <property type="entry name" value="PQQ_b-propeller_rpt"/>
</dbReference>
<dbReference type="InterPro" id="IPR011678">
    <property type="entry name" value="EMC1_C"/>
</dbReference>
<name>A0A6A6W4D4_9PEZI</name>
<dbReference type="Proteomes" id="UP000799437">
    <property type="component" value="Unassembled WGS sequence"/>
</dbReference>
<keyword evidence="8 12" id="KW-1133">Transmembrane helix</keyword>
<feature type="region of interest" description="Disordered" evidence="11">
    <location>
        <begin position="752"/>
        <end position="772"/>
    </location>
</feature>
<dbReference type="GeneID" id="54483488"/>
<evidence type="ECO:0000256" key="2">
    <source>
        <dbReference type="ARBA" id="ARBA00007904"/>
    </source>
</evidence>
<dbReference type="Pfam" id="PF25293">
    <property type="entry name" value="Beta-prop_EMC1_N"/>
    <property type="match status" value="1"/>
</dbReference>
<dbReference type="InterPro" id="IPR011047">
    <property type="entry name" value="Quinoprotein_ADH-like_sf"/>
</dbReference>
<evidence type="ECO:0000256" key="5">
    <source>
        <dbReference type="ARBA" id="ARBA00022692"/>
    </source>
</evidence>